<evidence type="ECO:0000256" key="1">
    <source>
        <dbReference type="SAM" id="MobiDB-lite"/>
    </source>
</evidence>
<feature type="transmembrane region" description="Helical" evidence="2">
    <location>
        <begin position="12"/>
        <end position="31"/>
    </location>
</feature>
<keyword evidence="2" id="KW-1133">Transmembrane helix</keyword>
<name>A0A2H0R618_9BACT</name>
<dbReference type="Proteomes" id="UP000230208">
    <property type="component" value="Unassembled WGS sequence"/>
</dbReference>
<protein>
    <recommendedName>
        <fullName evidence="5">PsbP C-terminal domain-containing protein</fullName>
    </recommendedName>
</protein>
<accession>A0A2H0R618</accession>
<feature type="compositionally biased region" description="Low complexity" evidence="1">
    <location>
        <begin position="40"/>
        <end position="56"/>
    </location>
</feature>
<evidence type="ECO:0000313" key="4">
    <source>
        <dbReference type="Proteomes" id="UP000230208"/>
    </source>
</evidence>
<organism evidence="3 4">
    <name type="scientific">Candidatus Yanofskybacteria bacterium CG10_big_fil_rev_8_21_14_0_10_37_15</name>
    <dbReference type="NCBI Taxonomy" id="1975097"/>
    <lineage>
        <taxon>Bacteria</taxon>
        <taxon>Candidatus Yanofskyibacteriota</taxon>
    </lineage>
</organism>
<evidence type="ECO:0000313" key="3">
    <source>
        <dbReference type="EMBL" id="PIR41971.1"/>
    </source>
</evidence>
<comment type="caution">
    <text evidence="3">The sequence shown here is derived from an EMBL/GenBank/DDBJ whole genome shotgun (WGS) entry which is preliminary data.</text>
</comment>
<reference evidence="3 4" key="1">
    <citation type="submission" date="2017-09" db="EMBL/GenBank/DDBJ databases">
        <title>Depth-based differentiation of microbial function through sediment-hosted aquifers and enrichment of novel symbionts in the deep terrestrial subsurface.</title>
        <authorList>
            <person name="Probst A.J."/>
            <person name="Ladd B."/>
            <person name="Jarett J.K."/>
            <person name="Geller-Mcgrath D.E."/>
            <person name="Sieber C.M."/>
            <person name="Emerson J.B."/>
            <person name="Anantharaman K."/>
            <person name="Thomas B.C."/>
            <person name="Malmstrom R."/>
            <person name="Stieglmeier M."/>
            <person name="Klingl A."/>
            <person name="Woyke T."/>
            <person name="Ryan C.M."/>
            <person name="Banfield J.F."/>
        </authorList>
    </citation>
    <scope>NUCLEOTIDE SEQUENCE [LARGE SCALE GENOMIC DNA]</scope>
    <source>
        <strain evidence="3">CG10_big_fil_rev_8_21_14_0_10_37_15</strain>
    </source>
</reference>
<keyword evidence="2" id="KW-0472">Membrane</keyword>
<dbReference type="EMBL" id="PCXP01000013">
    <property type="protein sequence ID" value="PIR41971.1"/>
    <property type="molecule type" value="Genomic_DNA"/>
</dbReference>
<dbReference type="AlphaFoldDB" id="A0A2H0R618"/>
<feature type="region of interest" description="Disordered" evidence="1">
    <location>
        <begin position="40"/>
        <end position="68"/>
    </location>
</feature>
<evidence type="ECO:0008006" key="5">
    <source>
        <dbReference type="Google" id="ProtNLM"/>
    </source>
</evidence>
<evidence type="ECO:0000256" key="2">
    <source>
        <dbReference type="SAM" id="Phobius"/>
    </source>
</evidence>
<proteinExistence type="predicted"/>
<keyword evidence="2" id="KW-0812">Transmembrane</keyword>
<gene>
    <name evidence="3" type="ORF">COV30_00915</name>
</gene>
<sequence>MNMNNQKGFANIVLIVSVIVLAGVVGYFVLFKKLPEVAQQTNTPTPTPTQTKTQNPTPAPTPKDETENWKTYTNTQYGFEVRYPDTFTHKTLYEYVFFDKKEQIDAGCNDGIGKPFCGFSFEGAKRYTSITKAIEAIPVGSSDTLTQSTRVLGGNSFTVVRRSSGTDFQLFYLIEKNGLFFTFFVQQSYAAVADQILSTFRFTK</sequence>